<dbReference type="InterPro" id="IPR002772">
    <property type="entry name" value="Glyco_hydro_3_C"/>
</dbReference>
<dbReference type="Gene3D" id="3.40.50.1700">
    <property type="entry name" value="Glycoside hydrolase family 3 C-terminal domain"/>
    <property type="match status" value="1"/>
</dbReference>
<organism evidence="4 5">
    <name type="scientific">Qipengyuania gelatinilytica</name>
    <dbReference type="NCBI Taxonomy" id="2867231"/>
    <lineage>
        <taxon>Bacteria</taxon>
        <taxon>Pseudomonadati</taxon>
        <taxon>Pseudomonadota</taxon>
        <taxon>Alphaproteobacteria</taxon>
        <taxon>Sphingomonadales</taxon>
        <taxon>Erythrobacteraceae</taxon>
        <taxon>Qipengyuania</taxon>
    </lineage>
</organism>
<dbReference type="PRINTS" id="PR00133">
    <property type="entry name" value="GLHYDRLASE3"/>
</dbReference>
<keyword evidence="2 4" id="KW-0378">Hydrolase</keyword>
<dbReference type="PANTHER" id="PTHR42715">
    <property type="entry name" value="BETA-GLUCOSIDASE"/>
    <property type="match status" value="1"/>
</dbReference>
<dbReference type="GO" id="GO:0016787">
    <property type="term" value="F:hydrolase activity"/>
    <property type="evidence" value="ECO:0007669"/>
    <property type="project" value="UniProtKB-KW"/>
</dbReference>
<dbReference type="InterPro" id="IPR026891">
    <property type="entry name" value="Fn3-like"/>
</dbReference>
<reference evidence="4 5" key="1">
    <citation type="submission" date="2021-08" db="EMBL/GenBank/DDBJ databases">
        <title>Comparative Genomics Analysis of the Genus Qipengyuania Reveals Extensive Genetic Diversity and Metabolic Versatility, Including the Description of Fifteen Novel Species.</title>
        <authorList>
            <person name="Liu Y."/>
        </authorList>
    </citation>
    <scope>NUCLEOTIDE SEQUENCE [LARGE SCALE GENOMIC DNA]</scope>
    <source>
        <strain evidence="4 5">1NDH1</strain>
    </source>
</reference>
<dbReference type="InterPro" id="IPR013783">
    <property type="entry name" value="Ig-like_fold"/>
</dbReference>
<dbReference type="SUPFAM" id="SSF51445">
    <property type="entry name" value="(Trans)glycosidases"/>
    <property type="match status" value="1"/>
</dbReference>
<evidence type="ECO:0000313" key="5">
    <source>
        <dbReference type="Proteomes" id="UP000824321"/>
    </source>
</evidence>
<dbReference type="InterPro" id="IPR036962">
    <property type="entry name" value="Glyco_hydro_3_N_sf"/>
</dbReference>
<accession>A0ABX9A0C5</accession>
<evidence type="ECO:0000259" key="3">
    <source>
        <dbReference type="SMART" id="SM01217"/>
    </source>
</evidence>
<dbReference type="SUPFAM" id="SSF52279">
    <property type="entry name" value="Beta-D-glucan exohydrolase, C-terminal domain"/>
    <property type="match status" value="1"/>
</dbReference>
<dbReference type="SMART" id="SM01217">
    <property type="entry name" value="Fn3_like"/>
    <property type="match status" value="1"/>
</dbReference>
<feature type="domain" description="Fibronectin type III-like" evidence="3">
    <location>
        <begin position="567"/>
        <end position="634"/>
    </location>
</feature>
<dbReference type="InterPro" id="IPR001764">
    <property type="entry name" value="Glyco_hydro_3_N"/>
</dbReference>
<dbReference type="Pfam" id="PF01915">
    <property type="entry name" value="Glyco_hydro_3_C"/>
    <property type="match status" value="1"/>
</dbReference>
<evidence type="ECO:0000256" key="2">
    <source>
        <dbReference type="ARBA" id="ARBA00022801"/>
    </source>
</evidence>
<protein>
    <submittedName>
        <fullName evidence="4">Glycoside hydrolase family 3 C-terminal domain-containing protein</fullName>
    </submittedName>
</protein>
<sequence>MSRFHADPDCERFVSDMLAHMTLLEKAGQLAIRPAPDSDQPEAAESFTRALRAGRIGIVRGVADHAQAQALQQMAQEETRLGLPLLFTGRIASGFDTQFPAPATMAASFDPEALAKAGRIIASEAADKGVNWGLGPEVCLGEGCGKQNEAFHADHDRLASILAAAFIDGLQGADDKDGAAILACLDLTQAQAQGGEPLHEAALTLCSEVFARSGVGAIALHRLSEGTRTAIAPHLATVSRPGGYDGIVLPEWDALASEASFSMEGVSHSSMPLDSLVEAVTTNRISEQRFEDAVARVLRAKYRTGLFGQALSGKLAKTRAKPPMPAHNREVALDLARRCAVLLRNMPATLPLGIDSGEILIVGPAASDRQISLGGREGLAASVIDGLEQLGVPHRYVPGLALRNNGTPVDRLIDADRMAIGMACEAAKRAGTVVVVLPTGQSATLGEAQQQLLTSLSRSNGQTVLVTIGTTAIDPVIEGRNLPSVLHAGELGAMAGHAIAELLTAEASPSGKLVHGLPGTKDRPGLPFGHGESYADFAMTDLALDFHAGRIRVNGALRNVGDREGTETAQLYVRHLAEKGTKPRLVDISRVSLRPGERQYLSFEITREDIGKRTSGSTFVVPSGEYEIFLGTSMVRTISETALIDEDFARLMARGDGSRPSAHAGRRTA</sequence>
<gene>
    <name evidence="4" type="ORF">K3136_10845</name>
</gene>
<dbReference type="InterPro" id="IPR050288">
    <property type="entry name" value="Cellulose_deg_GH3"/>
</dbReference>
<comment type="similarity">
    <text evidence="1">Belongs to the glycosyl hydrolase 3 family.</text>
</comment>
<evidence type="ECO:0000313" key="4">
    <source>
        <dbReference type="EMBL" id="QZD94584.1"/>
    </source>
</evidence>
<dbReference type="InterPro" id="IPR017853">
    <property type="entry name" value="GH"/>
</dbReference>
<dbReference type="PANTHER" id="PTHR42715:SF10">
    <property type="entry name" value="BETA-GLUCOSIDASE"/>
    <property type="match status" value="1"/>
</dbReference>
<dbReference type="Proteomes" id="UP000824321">
    <property type="component" value="Chromosome"/>
</dbReference>
<dbReference type="Gene3D" id="2.60.40.10">
    <property type="entry name" value="Immunoglobulins"/>
    <property type="match status" value="1"/>
</dbReference>
<evidence type="ECO:0000256" key="1">
    <source>
        <dbReference type="ARBA" id="ARBA00005336"/>
    </source>
</evidence>
<dbReference type="RefSeq" id="WP_221430329.1">
    <property type="nucleotide sequence ID" value="NZ_CP081294.1"/>
</dbReference>
<proteinExistence type="inferred from homology"/>
<dbReference type="Gene3D" id="3.20.20.300">
    <property type="entry name" value="Glycoside hydrolase, family 3, N-terminal domain"/>
    <property type="match status" value="2"/>
</dbReference>
<dbReference type="EMBL" id="CP081294">
    <property type="protein sequence ID" value="QZD94584.1"/>
    <property type="molecule type" value="Genomic_DNA"/>
</dbReference>
<dbReference type="InterPro" id="IPR036881">
    <property type="entry name" value="Glyco_hydro_3_C_sf"/>
</dbReference>
<keyword evidence="5" id="KW-1185">Reference proteome</keyword>
<name>A0ABX9A0C5_9SPHN</name>
<dbReference type="Pfam" id="PF00933">
    <property type="entry name" value="Glyco_hydro_3"/>
    <property type="match status" value="1"/>
</dbReference>
<dbReference type="Pfam" id="PF14310">
    <property type="entry name" value="Fn3-like"/>
    <property type="match status" value="1"/>
</dbReference>